<feature type="region of interest" description="Disordered" evidence="1">
    <location>
        <begin position="1118"/>
        <end position="1207"/>
    </location>
</feature>
<feature type="region of interest" description="Disordered" evidence="1">
    <location>
        <begin position="610"/>
        <end position="657"/>
    </location>
</feature>
<feature type="region of interest" description="Disordered" evidence="1">
    <location>
        <begin position="323"/>
        <end position="363"/>
    </location>
</feature>
<dbReference type="SUPFAM" id="SSF50630">
    <property type="entry name" value="Acid proteases"/>
    <property type="match status" value="1"/>
</dbReference>
<gene>
    <name evidence="2" type="ORF">E1B28_000107</name>
</gene>
<feature type="region of interest" description="Disordered" evidence="1">
    <location>
        <begin position="1022"/>
        <end position="1064"/>
    </location>
</feature>
<comment type="caution">
    <text evidence="2">The sequence shown here is derived from an EMBL/GenBank/DDBJ whole genome shotgun (WGS) entry which is preliminary data.</text>
</comment>
<evidence type="ECO:0000313" key="3">
    <source>
        <dbReference type="Proteomes" id="UP001049176"/>
    </source>
</evidence>
<dbReference type="OrthoDB" id="3016331at2759"/>
<feature type="compositionally biased region" description="Low complexity" evidence="1">
    <location>
        <begin position="1166"/>
        <end position="1178"/>
    </location>
</feature>
<feature type="compositionally biased region" description="Polar residues" evidence="1">
    <location>
        <begin position="1148"/>
        <end position="1158"/>
    </location>
</feature>
<proteinExistence type="predicted"/>
<dbReference type="CDD" id="cd00303">
    <property type="entry name" value="retropepsin_like"/>
    <property type="match status" value="1"/>
</dbReference>
<feature type="region of interest" description="Disordered" evidence="1">
    <location>
        <begin position="461"/>
        <end position="499"/>
    </location>
</feature>
<feature type="region of interest" description="Disordered" evidence="1">
    <location>
        <begin position="956"/>
        <end position="978"/>
    </location>
</feature>
<protein>
    <submittedName>
        <fullName evidence="2">Uncharacterized protein</fullName>
    </submittedName>
</protein>
<feature type="compositionally biased region" description="Low complexity" evidence="1">
    <location>
        <begin position="1437"/>
        <end position="1450"/>
    </location>
</feature>
<dbReference type="InterPro" id="IPR021109">
    <property type="entry name" value="Peptidase_aspartic_dom_sf"/>
</dbReference>
<feature type="compositionally biased region" description="Polar residues" evidence="1">
    <location>
        <begin position="323"/>
        <end position="350"/>
    </location>
</feature>
<dbReference type="GeneID" id="66069183"/>
<dbReference type="KEGG" id="more:E1B28_000107"/>
<feature type="region of interest" description="Disordered" evidence="1">
    <location>
        <begin position="207"/>
        <end position="279"/>
    </location>
</feature>
<accession>A0A9P7V0S1</accession>
<feature type="compositionally biased region" description="Basic and acidic residues" evidence="1">
    <location>
        <begin position="1023"/>
        <end position="1045"/>
    </location>
</feature>
<sequence length="1830" mass="205071">MFDGVYAVALPPLYSREAPTQFRGSYAKVEDFIKHFERLLVKYGINDEREQCEGILEYCSTKVRRTIQSLTAYQLGSWKKLKKEILRLYDADRAQNRYQPSDIQALALRQAAHPIDNLSQWLKYVRRFQERGGILVQTGRMTVQIYATYFWLGIPQRLKGILELTLHAKKPLRDVSEPYPVEEVCEAAEHFFKRSRFVSMVPDAGAFGTQQQEEDSGEDSESESESESDEEDYEKWRKKFKERRKKKSRTKSKDIKNSYPTPTVPMAPAEISRTTQFSGPQSEVADLITRLNSMQLDHPEYGTLYYRATTMDPHSKACINKIPSQQFLPNSRPPNSYSGGQGNRPPNNFSHDGRGIGVNSYEQRPPPNSSFACFGCGNPKHRITECPLVTERITKQEIKWCPDRRRYVLFDGSDLGRPTPGETLIQAIERNIRPKDSQNNQSPNQAMLLTISDAVQNFYAQQGTNQPNNGEEIEYETASGDSGERSESESDGYSGMWGESESEVSEISEIEESTPAYETNLTQTAVNLGAERTKTVSRASRTQVQQGPRDNSREFRAKRAVHPPKRADGTTPTWQEAVGAHKRSPRAGTTKGKELERISGKISEVNERIGKELPNTPSDRNKMDTRPDNSAAAEHVPPAAPIPAVTESPRGHSSSVLPLHPAPFNARPSSFRRAVSLEPELLAQGNGRTESLYRTMRQHVKINEPEVTKVAPPPTRTKRERKTDLARRVDMQDVISQILGTTIQMPLGEILGASKELSTVFHELTKVKVPKATKSSKTVLAQTNVPHTNTYFTHNAQLIEILLEFEGNYIRAIIDTGSMINVISSKTYEAAIRLPIDLGQQTVMHDANGGEGVLRGAIDGLKLLCGSVETVGFFYVGESVPFEMLLGRPWLRENAVSIDERRNGTYLVFKDKETWDPRFEMLASTILGQRPQFRLAARAKGAAIRSFLARFVTSRKPERGDDRTSSGIEEIPETDIEETAGEVGATTPTLVTQEIVDEEDNPQRQPYYDGFDIPHTQFRLRPVRWDQTDTERDLDSQHRSNRDGDLTISEVPLQNPTSDSPETSLLRSLVHSASPEPDNLEDSIPSFSLLLQIWMDILTAVSLLVLLWMKTKLEGVVGPEEGIRGSSSTPPDSPHHNTSFYFLMPPLTRQQARRSTTEAGPPAPAPTVAQPQPIHSTPFKPPSPTLSPPPHGLVDPGPIDPVGASPHLKTTGMLIRDLCDQAANQYRNTGRIHTRPSVLSTAQAYLVAAEPTENGGIRQELLVLNAGLMLHNPTEKKNSFQLGHAYIRFYPLSNPLPIAPKAVLAQHLVYTYHERKPVTPKVAQAELASGVHNLRPVDFHTSGPFPVSSSPAIRRSQGELELVYPGGNRHSPQIFSAVQTLDPAVCSDEDEDMPDLAECGSDMDVDQPGSATTRPSSYLPSPASSTGATCGSDRSTESQVQTPTPSTTVPLSNPAPFQTSVPIMPNVRVPFFESKLMPNTRLLPSIFMTIGQLDRTIERPPAGQPVFDLTKSAREVDPGELTSIYQIVDGAILHEHPKESLAHLVHAWKALFNELHFQVIEERSEEYYKGDEPSMENRREVTRHFEDSKVCRQLTNRLRYRMFLSHTLPTQPLMEQDGFDREEWTNENEFRGVRVALIGRWKYRRMVALAIIRQLYRVMVFTVEFFLLCKVEHLFRARYAAYIAQGNGLERYPPLLDNRFFREDQRRWIVVAWEIFAYIQEIELSALAQATLRLQFKDSEALENLHLFNVLPRLPTNLPGVDPIYWTDILARKEDVETFISHVTLPSNPSSFSHSSPPASTVNPASLSSLLNPTKDSKTASTSSPAVAVL</sequence>
<feature type="compositionally biased region" description="Low complexity" evidence="1">
    <location>
        <begin position="1788"/>
        <end position="1800"/>
    </location>
</feature>
<dbReference type="Proteomes" id="UP001049176">
    <property type="component" value="Chromosome 1"/>
</dbReference>
<feature type="region of interest" description="Disordered" evidence="1">
    <location>
        <begin position="532"/>
        <end position="594"/>
    </location>
</feature>
<feature type="region of interest" description="Disordered" evidence="1">
    <location>
        <begin position="1788"/>
        <end position="1830"/>
    </location>
</feature>
<name>A0A9P7V0S1_9AGAR</name>
<dbReference type="Gene3D" id="2.40.70.10">
    <property type="entry name" value="Acid Proteases"/>
    <property type="match status" value="1"/>
</dbReference>
<feature type="region of interest" description="Disordered" evidence="1">
    <location>
        <begin position="1386"/>
        <end position="1459"/>
    </location>
</feature>
<feature type="compositionally biased region" description="Pro residues" evidence="1">
    <location>
        <begin position="1179"/>
        <end position="1191"/>
    </location>
</feature>
<reference evidence="2" key="1">
    <citation type="journal article" date="2021" name="Genome Biol. Evol.">
        <title>The assembled and annotated genome of the fairy-ring fungus Marasmius oreades.</title>
        <authorList>
            <person name="Hiltunen M."/>
            <person name="Ament-Velasquez S.L."/>
            <person name="Johannesson H."/>
        </authorList>
    </citation>
    <scope>NUCLEOTIDE SEQUENCE</scope>
    <source>
        <strain evidence="2">03SP1</strain>
    </source>
</reference>
<feature type="compositionally biased region" description="Polar residues" evidence="1">
    <location>
        <begin position="1801"/>
        <end position="1830"/>
    </location>
</feature>
<feature type="compositionally biased region" description="Polar residues" evidence="1">
    <location>
        <begin position="1125"/>
        <end position="1140"/>
    </location>
</feature>
<organism evidence="2 3">
    <name type="scientific">Marasmius oreades</name>
    <name type="common">fairy-ring Marasmius</name>
    <dbReference type="NCBI Taxonomy" id="181124"/>
    <lineage>
        <taxon>Eukaryota</taxon>
        <taxon>Fungi</taxon>
        <taxon>Dikarya</taxon>
        <taxon>Basidiomycota</taxon>
        <taxon>Agaricomycotina</taxon>
        <taxon>Agaricomycetes</taxon>
        <taxon>Agaricomycetidae</taxon>
        <taxon>Agaricales</taxon>
        <taxon>Marasmiineae</taxon>
        <taxon>Marasmiaceae</taxon>
        <taxon>Marasmius</taxon>
    </lineage>
</organism>
<feature type="compositionally biased region" description="Polar residues" evidence="1">
    <location>
        <begin position="1052"/>
        <end position="1064"/>
    </location>
</feature>
<feature type="compositionally biased region" description="Basic residues" evidence="1">
    <location>
        <begin position="236"/>
        <end position="250"/>
    </location>
</feature>
<feature type="compositionally biased region" description="Acidic residues" evidence="1">
    <location>
        <begin position="1387"/>
        <end position="1405"/>
    </location>
</feature>
<feature type="compositionally biased region" description="Acidic residues" evidence="1">
    <location>
        <begin position="212"/>
        <end position="233"/>
    </location>
</feature>
<feature type="compositionally biased region" description="Polar residues" evidence="1">
    <location>
        <begin position="1409"/>
        <end position="1433"/>
    </location>
</feature>
<dbReference type="RefSeq" id="XP_043014607.1">
    <property type="nucleotide sequence ID" value="XM_043145908.1"/>
</dbReference>
<dbReference type="EMBL" id="CM032181">
    <property type="protein sequence ID" value="KAG7098137.1"/>
    <property type="molecule type" value="Genomic_DNA"/>
</dbReference>
<evidence type="ECO:0000256" key="1">
    <source>
        <dbReference type="SAM" id="MobiDB-lite"/>
    </source>
</evidence>
<evidence type="ECO:0000313" key="2">
    <source>
        <dbReference type="EMBL" id="KAG7098137.1"/>
    </source>
</evidence>
<keyword evidence="3" id="KW-1185">Reference proteome</keyword>
<feature type="compositionally biased region" description="Polar residues" evidence="1">
    <location>
        <begin position="536"/>
        <end position="549"/>
    </location>
</feature>